<evidence type="ECO:0000256" key="1">
    <source>
        <dbReference type="ARBA" id="ARBA00002061"/>
    </source>
</evidence>
<evidence type="ECO:0000313" key="15">
    <source>
        <dbReference type="Proteomes" id="UP000676996"/>
    </source>
</evidence>
<evidence type="ECO:0000256" key="13">
    <source>
        <dbReference type="SAM" id="Phobius"/>
    </source>
</evidence>
<keyword evidence="11" id="KW-0811">Translocation</keyword>
<evidence type="ECO:0000256" key="8">
    <source>
        <dbReference type="ARBA" id="ARBA00022692"/>
    </source>
</evidence>
<accession>A0A8T4IGP6</accession>
<dbReference type="GO" id="GO:0015031">
    <property type="term" value="P:protein transport"/>
    <property type="evidence" value="ECO:0007669"/>
    <property type="project" value="UniProtKB-KW"/>
</dbReference>
<proteinExistence type="inferred from homology"/>
<keyword evidence="10 13" id="KW-1133">Transmembrane helix</keyword>
<evidence type="ECO:0000256" key="5">
    <source>
        <dbReference type="ARBA" id="ARBA00014962"/>
    </source>
</evidence>
<feature type="transmembrane region" description="Helical" evidence="13">
    <location>
        <begin position="20"/>
        <end position="39"/>
    </location>
</feature>
<evidence type="ECO:0000256" key="12">
    <source>
        <dbReference type="ARBA" id="ARBA00023136"/>
    </source>
</evidence>
<dbReference type="NCBIfam" id="TIGR00739">
    <property type="entry name" value="yajC"/>
    <property type="match status" value="1"/>
</dbReference>
<comment type="caution">
    <text evidence="14">The sequence shown here is derived from an EMBL/GenBank/DDBJ whole genome shotgun (WGS) entry which is preliminary data.</text>
</comment>
<dbReference type="InterPro" id="IPR003849">
    <property type="entry name" value="Preprotein_translocase_YajC"/>
</dbReference>
<evidence type="ECO:0000256" key="2">
    <source>
        <dbReference type="ARBA" id="ARBA00004162"/>
    </source>
</evidence>
<evidence type="ECO:0000256" key="7">
    <source>
        <dbReference type="ARBA" id="ARBA00022475"/>
    </source>
</evidence>
<evidence type="ECO:0000256" key="11">
    <source>
        <dbReference type="ARBA" id="ARBA00023010"/>
    </source>
</evidence>
<keyword evidence="6" id="KW-0813">Transport</keyword>
<evidence type="ECO:0000313" key="14">
    <source>
        <dbReference type="EMBL" id="MBR0553767.1"/>
    </source>
</evidence>
<protein>
    <recommendedName>
        <fullName evidence="5">Sec translocon accessory complex subunit YajC</fullName>
    </recommendedName>
</protein>
<gene>
    <name evidence="14" type="primary">yajC</name>
    <name evidence="14" type="ORF">J7S20_14750</name>
</gene>
<keyword evidence="12 13" id="KW-0472">Membrane</keyword>
<evidence type="ECO:0000256" key="4">
    <source>
        <dbReference type="ARBA" id="ARBA00011718"/>
    </source>
</evidence>
<dbReference type="GO" id="GO:0005886">
    <property type="term" value="C:plasma membrane"/>
    <property type="evidence" value="ECO:0007669"/>
    <property type="project" value="UniProtKB-SubCell"/>
</dbReference>
<keyword evidence="15" id="KW-1185">Reference proteome</keyword>
<evidence type="ECO:0000256" key="9">
    <source>
        <dbReference type="ARBA" id="ARBA00022927"/>
    </source>
</evidence>
<dbReference type="SMART" id="SM01323">
    <property type="entry name" value="YajC"/>
    <property type="match status" value="1"/>
</dbReference>
<dbReference type="Pfam" id="PF02699">
    <property type="entry name" value="YajC"/>
    <property type="match status" value="1"/>
</dbReference>
<evidence type="ECO:0000256" key="6">
    <source>
        <dbReference type="ARBA" id="ARBA00022448"/>
    </source>
</evidence>
<comment type="subunit">
    <text evidence="4">Part of the SecDF-YidC-YajC translocase complex. The SecDF-YidC-YajC translocase forms a supercomplex with SecYEG, called the holo-translocon (HTL).</text>
</comment>
<dbReference type="PANTHER" id="PTHR33909">
    <property type="entry name" value="SEC TRANSLOCON ACCESSORY COMPLEX SUBUNIT YAJC"/>
    <property type="match status" value="1"/>
</dbReference>
<reference evidence="14" key="1">
    <citation type="submission" date="2021-04" db="EMBL/GenBank/DDBJ databases">
        <title>Ouciella asimina sp. nov., isolated from the surface seawater in the hydrothermal field of Okinawa Trough.</title>
        <authorList>
            <person name="Shuang W."/>
        </authorList>
    </citation>
    <scope>NUCLEOTIDE SEQUENCE</scope>
    <source>
        <strain evidence="14">LXI357</strain>
    </source>
</reference>
<evidence type="ECO:0000256" key="3">
    <source>
        <dbReference type="ARBA" id="ARBA00006742"/>
    </source>
</evidence>
<sequence>MFATPAFAQTAGAQSGGGPLGFIGGILPLVLIFIAFWFLMIRPQQKRMKALQDAVASVKKGDQVVTGGGLVGKVTKVEEKFVEIELSPGNKVRAVKSTLTEVLPAGGSKPAND</sequence>
<dbReference type="AlphaFoldDB" id="A0A8T4IGP6"/>
<comment type="subcellular location">
    <subcellularLocation>
        <location evidence="2">Cell membrane</location>
        <topology evidence="2">Single-pass membrane protein</topology>
    </subcellularLocation>
</comment>
<dbReference type="PRINTS" id="PR01853">
    <property type="entry name" value="YAJCTRNLCASE"/>
</dbReference>
<dbReference type="RefSeq" id="WP_284055009.1">
    <property type="nucleotide sequence ID" value="NZ_JAGRQC010000004.1"/>
</dbReference>
<dbReference type="PANTHER" id="PTHR33909:SF1">
    <property type="entry name" value="SEC TRANSLOCON ACCESSORY COMPLEX SUBUNIT YAJC"/>
    <property type="match status" value="1"/>
</dbReference>
<evidence type="ECO:0000256" key="10">
    <source>
        <dbReference type="ARBA" id="ARBA00022989"/>
    </source>
</evidence>
<comment type="similarity">
    <text evidence="3">Belongs to the YajC family.</text>
</comment>
<comment type="function">
    <text evidence="1">The SecYEG-SecDF-YajC-YidC holo-translocon (HTL) protein secretase/insertase is a supercomplex required for protein secretion, insertion of proteins into membranes, and assembly of membrane protein complexes. While the SecYEG complex is essential for assembly of a number of proteins and complexes, the SecDF-YajC-YidC subcomplex facilitates these functions.</text>
</comment>
<organism evidence="14 15">
    <name type="scientific">Stakelama marina</name>
    <dbReference type="NCBI Taxonomy" id="2826939"/>
    <lineage>
        <taxon>Bacteria</taxon>
        <taxon>Pseudomonadati</taxon>
        <taxon>Pseudomonadota</taxon>
        <taxon>Alphaproteobacteria</taxon>
        <taxon>Sphingomonadales</taxon>
        <taxon>Sphingomonadaceae</taxon>
        <taxon>Stakelama</taxon>
    </lineage>
</organism>
<dbReference type="Proteomes" id="UP000676996">
    <property type="component" value="Unassembled WGS sequence"/>
</dbReference>
<keyword evidence="9" id="KW-0653">Protein transport</keyword>
<name>A0A8T4IGP6_9SPHN</name>
<keyword evidence="7" id="KW-1003">Cell membrane</keyword>
<dbReference type="EMBL" id="JAGRQC010000004">
    <property type="protein sequence ID" value="MBR0553767.1"/>
    <property type="molecule type" value="Genomic_DNA"/>
</dbReference>
<keyword evidence="8 13" id="KW-0812">Transmembrane</keyword>